<sequence>MFVAANAEAFRGVIWLMQSGSAARETRKGAGYSKCHFTLCNDLAQTNKNLYCLEQVKVSMKRQVLGAWVKVPCIKDFGSCTYEDLCNYGYEEDTTCPASFVENHVPCRCPVPQGLYNIPSDLRISEAGTRLGVFVKGKYHATVHVVRNQSELACYIASFTIKTI</sequence>
<dbReference type="OrthoDB" id="6409159at2759"/>
<dbReference type="GO" id="GO:0005319">
    <property type="term" value="F:lipid transporter activity"/>
    <property type="evidence" value="ECO:0007669"/>
    <property type="project" value="TreeGrafter"/>
</dbReference>
<dbReference type="AlphaFoldDB" id="A0A6L2QBM2"/>
<dbReference type="InterPro" id="IPR028996">
    <property type="entry name" value="GM2-AP"/>
</dbReference>
<accession>A0A6L2QBM2</accession>
<protein>
    <recommendedName>
        <fullName evidence="4">MD-2-related lipid-recognition domain-containing protein</fullName>
    </recommendedName>
</protein>
<keyword evidence="1" id="KW-0732">Signal</keyword>
<dbReference type="PANTHER" id="PTHR17357">
    <property type="entry name" value="GM2 GANGLIOSIDE ACTIVATOR PROTEIN"/>
    <property type="match status" value="1"/>
</dbReference>
<dbReference type="Gene3D" id="2.70.220.10">
    <property type="entry name" value="Ganglioside GM2 activator"/>
    <property type="match status" value="1"/>
</dbReference>
<dbReference type="InterPro" id="IPR036846">
    <property type="entry name" value="GM2-AP_sf"/>
</dbReference>
<dbReference type="GO" id="GO:0008047">
    <property type="term" value="F:enzyme activator activity"/>
    <property type="evidence" value="ECO:0007669"/>
    <property type="project" value="InterPro"/>
</dbReference>
<evidence type="ECO:0008006" key="4">
    <source>
        <dbReference type="Google" id="ProtNLM"/>
    </source>
</evidence>
<dbReference type="Proteomes" id="UP000502823">
    <property type="component" value="Unassembled WGS sequence"/>
</dbReference>
<dbReference type="InParanoid" id="A0A6L2QBM2"/>
<evidence type="ECO:0000256" key="1">
    <source>
        <dbReference type="ARBA" id="ARBA00022729"/>
    </source>
</evidence>
<gene>
    <name evidence="2" type="ORF">Cfor_06510</name>
</gene>
<dbReference type="SUPFAM" id="SSF63707">
    <property type="entry name" value="Ganglioside M2 (gm2) activator"/>
    <property type="match status" value="1"/>
</dbReference>
<comment type="caution">
    <text evidence="2">The sequence shown here is derived from an EMBL/GenBank/DDBJ whole genome shotgun (WGS) entry which is preliminary data.</text>
</comment>
<name>A0A6L2QBM2_COPFO</name>
<evidence type="ECO:0000313" key="3">
    <source>
        <dbReference type="Proteomes" id="UP000502823"/>
    </source>
</evidence>
<dbReference type="GO" id="GO:0009898">
    <property type="term" value="C:cytoplasmic side of plasma membrane"/>
    <property type="evidence" value="ECO:0007669"/>
    <property type="project" value="TreeGrafter"/>
</dbReference>
<reference evidence="3" key="1">
    <citation type="submission" date="2020-01" db="EMBL/GenBank/DDBJ databases">
        <title>Draft genome sequence of the Termite Coptotermes fromosanus.</title>
        <authorList>
            <person name="Itakura S."/>
            <person name="Yosikawa Y."/>
            <person name="Umezawa K."/>
        </authorList>
    </citation>
    <scope>NUCLEOTIDE SEQUENCE [LARGE SCALE GENOMIC DNA]</scope>
</reference>
<organism evidence="2 3">
    <name type="scientific">Coptotermes formosanus</name>
    <name type="common">Formosan subterranean termite</name>
    <dbReference type="NCBI Taxonomy" id="36987"/>
    <lineage>
        <taxon>Eukaryota</taxon>
        <taxon>Metazoa</taxon>
        <taxon>Ecdysozoa</taxon>
        <taxon>Arthropoda</taxon>
        <taxon>Hexapoda</taxon>
        <taxon>Insecta</taxon>
        <taxon>Pterygota</taxon>
        <taxon>Neoptera</taxon>
        <taxon>Polyneoptera</taxon>
        <taxon>Dictyoptera</taxon>
        <taxon>Blattodea</taxon>
        <taxon>Blattoidea</taxon>
        <taxon>Termitoidae</taxon>
        <taxon>Rhinotermitidae</taxon>
        <taxon>Coptotermes</taxon>
    </lineage>
</organism>
<evidence type="ECO:0000313" key="2">
    <source>
        <dbReference type="EMBL" id="GFG40498.1"/>
    </source>
</evidence>
<proteinExistence type="predicted"/>
<keyword evidence="3" id="KW-1185">Reference proteome</keyword>
<dbReference type="PANTHER" id="PTHR17357:SF0">
    <property type="entry name" value="GANGLIOSIDE GM2 ACTIVATOR"/>
    <property type="match status" value="1"/>
</dbReference>
<dbReference type="GO" id="GO:0006689">
    <property type="term" value="P:ganglioside catabolic process"/>
    <property type="evidence" value="ECO:0007669"/>
    <property type="project" value="InterPro"/>
</dbReference>
<dbReference type="EMBL" id="BLKM01002183">
    <property type="protein sequence ID" value="GFG40498.1"/>
    <property type="molecule type" value="Genomic_DNA"/>
</dbReference>